<evidence type="ECO:0000256" key="1">
    <source>
        <dbReference type="SAM" id="MobiDB-lite"/>
    </source>
</evidence>
<dbReference type="RefSeq" id="WP_310834124.1">
    <property type="nucleotide sequence ID" value="NZ_JAALHA020000014.1"/>
</dbReference>
<feature type="transmembrane region" description="Helical" evidence="2">
    <location>
        <begin position="69"/>
        <end position="95"/>
    </location>
</feature>
<keyword evidence="2" id="KW-1133">Transmembrane helix</keyword>
<dbReference type="PANTHER" id="PTHR36109:SF2">
    <property type="entry name" value="MEMBRANE PROTEIN"/>
    <property type="match status" value="1"/>
</dbReference>
<evidence type="ECO:0000313" key="4">
    <source>
        <dbReference type="Proteomes" id="UP000667802"/>
    </source>
</evidence>
<feature type="compositionally biased region" description="Basic and acidic residues" evidence="1">
    <location>
        <begin position="41"/>
        <end position="51"/>
    </location>
</feature>
<protein>
    <submittedName>
        <fullName evidence="3">Signal transduction histidine kinase LytS</fullName>
    </submittedName>
</protein>
<keyword evidence="3" id="KW-0418">Kinase</keyword>
<dbReference type="AlphaFoldDB" id="A0AAP5M731"/>
<keyword evidence="2" id="KW-0812">Transmembrane</keyword>
<keyword evidence="4" id="KW-1185">Reference proteome</keyword>
<evidence type="ECO:0000313" key="3">
    <source>
        <dbReference type="EMBL" id="MDR9897711.1"/>
    </source>
</evidence>
<name>A0AAP5M731_9CYAN</name>
<sequence length="228" mass="23655">MAVQQQKRAVGTFSNRQKAEDALNTLKNSNFPMEKVSVLAKDADTDKDKDSQIGGAQLRDSKQNEAEEGAGIGAVGGTVLGGVGGLLVGLGVLAIPGAGPFLAAGTLATTFAGAGIGAAAGSVIGALTKLGIPEEQAQVYSRLVSEGEYLVMVDGTQEEISHATSILSDSGIRDWAVYDAPTQPMPESTRTNSTLEPTRTNSTDLPPTGSMTSDHEVIEIVDKRNEVR</sequence>
<keyword evidence="2" id="KW-0472">Membrane</keyword>
<keyword evidence="3" id="KW-0808">Transferase</keyword>
<accession>A0AAP5M731</accession>
<dbReference type="Proteomes" id="UP000667802">
    <property type="component" value="Unassembled WGS sequence"/>
</dbReference>
<proteinExistence type="predicted"/>
<comment type="caution">
    <text evidence="3">The sequence shown here is derived from an EMBL/GenBank/DDBJ whole genome shotgun (WGS) entry which is preliminary data.</text>
</comment>
<dbReference type="PANTHER" id="PTHR36109">
    <property type="entry name" value="MEMBRANE PROTEIN-RELATED"/>
    <property type="match status" value="1"/>
</dbReference>
<feature type="region of interest" description="Disordered" evidence="1">
    <location>
        <begin position="37"/>
        <end position="66"/>
    </location>
</feature>
<dbReference type="GO" id="GO:0016301">
    <property type="term" value="F:kinase activity"/>
    <property type="evidence" value="ECO:0007669"/>
    <property type="project" value="UniProtKB-KW"/>
</dbReference>
<gene>
    <name evidence="3" type="ORF">G7B40_024540</name>
</gene>
<evidence type="ECO:0000256" key="2">
    <source>
        <dbReference type="SAM" id="Phobius"/>
    </source>
</evidence>
<reference evidence="4" key="1">
    <citation type="journal article" date="2021" name="Science">
        <title>Hunting the eagle killer: A cyanobacterial neurotoxin causes vacuolar myelinopathy.</title>
        <authorList>
            <person name="Breinlinger S."/>
            <person name="Phillips T.J."/>
            <person name="Haram B.N."/>
            <person name="Mares J."/>
            <person name="Martinez Yerena J.A."/>
            <person name="Hrouzek P."/>
            <person name="Sobotka R."/>
            <person name="Henderson W.M."/>
            <person name="Schmieder P."/>
            <person name="Williams S.M."/>
            <person name="Lauderdale J.D."/>
            <person name="Wilde H.D."/>
            <person name="Gerrin W."/>
            <person name="Kust A."/>
            <person name="Washington J.W."/>
            <person name="Wagner C."/>
            <person name="Geier B."/>
            <person name="Liebeke M."/>
            <person name="Enke H."/>
            <person name="Niedermeyer T.H.J."/>
            <person name="Wilde S.B."/>
        </authorList>
    </citation>
    <scope>NUCLEOTIDE SEQUENCE [LARGE SCALE GENOMIC DNA]</scope>
    <source>
        <strain evidence="4">Thurmond2011</strain>
    </source>
</reference>
<dbReference type="InterPro" id="IPR052948">
    <property type="entry name" value="Low_temp-induced_all0457"/>
</dbReference>
<feature type="region of interest" description="Disordered" evidence="1">
    <location>
        <begin position="181"/>
        <end position="214"/>
    </location>
</feature>
<organism evidence="3 4">
    <name type="scientific">Aetokthonos hydrillicola Thurmond2011</name>
    <dbReference type="NCBI Taxonomy" id="2712845"/>
    <lineage>
        <taxon>Bacteria</taxon>
        <taxon>Bacillati</taxon>
        <taxon>Cyanobacteriota</taxon>
        <taxon>Cyanophyceae</taxon>
        <taxon>Nostocales</taxon>
        <taxon>Hapalosiphonaceae</taxon>
        <taxon>Aetokthonos</taxon>
    </lineage>
</organism>
<feature type="compositionally biased region" description="Polar residues" evidence="1">
    <location>
        <begin position="185"/>
        <end position="212"/>
    </location>
</feature>
<feature type="transmembrane region" description="Helical" evidence="2">
    <location>
        <begin position="101"/>
        <end position="127"/>
    </location>
</feature>
<dbReference type="EMBL" id="JAALHA020000014">
    <property type="protein sequence ID" value="MDR9897711.1"/>
    <property type="molecule type" value="Genomic_DNA"/>
</dbReference>